<feature type="binding site" evidence="5">
    <location>
        <begin position="24"/>
        <end position="31"/>
    </location>
    <ligand>
        <name>ATP</name>
        <dbReference type="ChEBI" id="CHEBI:30616"/>
    </ligand>
</feature>
<accession>A0A2A5CIP5</accession>
<sequence>MDKSQLTIEQNAVIKHEGSAFISACPGAGKTRCIIERARKVLSKPNKYRGLAFLSFTNAAISELESRLTKDNLLPTPVFPHFVGTFDSFIWHYLVEPFGLSGCDNSLSVIPDTGSLIIKPFPKAQGLRLDCFDRNTGMIIPAEAKKTGFNRDPTGYETIARKLRAGLLRNGQLDFDDVRNVARINLDNDRFSKRLGCVLRTRFGEIIVDEAQDCNPDDLLIINWLRASKIPTKIVCDPHQSIYGFRGGVSDELFKYAETFPINERFRLSGNFRSTRHICKTVYMLRSPSQRGTEDKALGELKDCDLNIHILSYSGRGLSPKIGQAFLTIASKAGIDLKDCRLTAKTRSSGLKAIGAYTENVGQSLSLRLADAVMKFHYAERSQDQFFAITELHIITIIISGKLDGRTYHQFISEEKLESLAWRGQIVKILQTLCFDISKGHTRSEWIARSRRELGAFLPAGAGTIAQKLHNQNQLDDILSQIPTSCLTARTIHQVKGKQYQGMCVVLTTATAKGIIAHLEKEPDNSMAEDAREIYVAASRAQRLLVFACPKSQSARFATHISSTGAAVQLTEI</sequence>
<name>A0A2A5CIP5_9GAMM</name>
<evidence type="ECO:0000313" key="7">
    <source>
        <dbReference type="EMBL" id="PCJ43371.1"/>
    </source>
</evidence>
<feature type="domain" description="UvrD-like helicase ATP-binding" evidence="6">
    <location>
        <begin position="3"/>
        <end position="275"/>
    </location>
</feature>
<keyword evidence="2 5" id="KW-0378">Hydrolase</keyword>
<proteinExistence type="predicted"/>
<keyword evidence="3 5" id="KW-0347">Helicase</keyword>
<evidence type="ECO:0000256" key="4">
    <source>
        <dbReference type="ARBA" id="ARBA00022840"/>
    </source>
</evidence>
<reference evidence="8" key="1">
    <citation type="submission" date="2017-08" db="EMBL/GenBank/DDBJ databases">
        <title>A dynamic microbial community with high functional redundancy inhabits the cold, oxic subseafloor aquifer.</title>
        <authorList>
            <person name="Tully B.J."/>
            <person name="Wheat C.G."/>
            <person name="Glazer B.T."/>
            <person name="Huber J.A."/>
        </authorList>
    </citation>
    <scope>NUCLEOTIDE SEQUENCE [LARGE SCALE GENOMIC DNA]</scope>
</reference>
<evidence type="ECO:0000256" key="2">
    <source>
        <dbReference type="ARBA" id="ARBA00022801"/>
    </source>
</evidence>
<dbReference type="Pfam" id="PF00580">
    <property type="entry name" value="UvrD-helicase"/>
    <property type="match status" value="1"/>
</dbReference>
<dbReference type="GO" id="GO:0031297">
    <property type="term" value="P:replication fork processing"/>
    <property type="evidence" value="ECO:0007669"/>
    <property type="project" value="TreeGrafter"/>
</dbReference>
<dbReference type="Gene3D" id="3.40.50.300">
    <property type="entry name" value="P-loop containing nucleotide triphosphate hydrolases"/>
    <property type="match status" value="2"/>
</dbReference>
<dbReference type="GO" id="GO:0005524">
    <property type="term" value="F:ATP binding"/>
    <property type="evidence" value="ECO:0007669"/>
    <property type="project" value="UniProtKB-UniRule"/>
</dbReference>
<evidence type="ECO:0000256" key="3">
    <source>
        <dbReference type="ARBA" id="ARBA00022806"/>
    </source>
</evidence>
<dbReference type="GO" id="GO:0043138">
    <property type="term" value="F:3'-5' DNA helicase activity"/>
    <property type="evidence" value="ECO:0007669"/>
    <property type="project" value="TreeGrafter"/>
</dbReference>
<keyword evidence="1 5" id="KW-0547">Nucleotide-binding</keyword>
<evidence type="ECO:0000256" key="1">
    <source>
        <dbReference type="ARBA" id="ARBA00022741"/>
    </source>
</evidence>
<dbReference type="PANTHER" id="PTHR11070:SF30">
    <property type="entry name" value="F-BOX DNA HELICASE 1"/>
    <property type="match status" value="1"/>
</dbReference>
<dbReference type="GO" id="GO:0000724">
    <property type="term" value="P:double-strand break repair via homologous recombination"/>
    <property type="evidence" value="ECO:0007669"/>
    <property type="project" value="TreeGrafter"/>
</dbReference>
<dbReference type="GO" id="GO:0003677">
    <property type="term" value="F:DNA binding"/>
    <property type="evidence" value="ECO:0007669"/>
    <property type="project" value="InterPro"/>
</dbReference>
<evidence type="ECO:0000259" key="6">
    <source>
        <dbReference type="PROSITE" id="PS51198"/>
    </source>
</evidence>
<dbReference type="SUPFAM" id="SSF52540">
    <property type="entry name" value="P-loop containing nucleoside triphosphate hydrolases"/>
    <property type="match status" value="1"/>
</dbReference>
<dbReference type="PANTHER" id="PTHR11070">
    <property type="entry name" value="UVRD / RECB / PCRA DNA HELICASE FAMILY MEMBER"/>
    <property type="match status" value="1"/>
</dbReference>
<dbReference type="PROSITE" id="PS51198">
    <property type="entry name" value="UVRD_HELICASE_ATP_BIND"/>
    <property type="match status" value="1"/>
</dbReference>
<keyword evidence="4 5" id="KW-0067">ATP-binding</keyword>
<dbReference type="AlphaFoldDB" id="A0A2A5CIP5"/>
<protein>
    <submittedName>
        <fullName evidence="7">DNA helicase</fullName>
    </submittedName>
</protein>
<dbReference type="Proteomes" id="UP000228987">
    <property type="component" value="Unassembled WGS sequence"/>
</dbReference>
<evidence type="ECO:0000313" key="8">
    <source>
        <dbReference type="Proteomes" id="UP000228987"/>
    </source>
</evidence>
<evidence type="ECO:0000256" key="5">
    <source>
        <dbReference type="PROSITE-ProRule" id="PRU00560"/>
    </source>
</evidence>
<dbReference type="InterPro" id="IPR000212">
    <property type="entry name" value="DNA_helicase_UvrD/REP"/>
</dbReference>
<dbReference type="EMBL" id="NVWI01000001">
    <property type="protein sequence ID" value="PCJ43371.1"/>
    <property type="molecule type" value="Genomic_DNA"/>
</dbReference>
<dbReference type="InterPro" id="IPR014016">
    <property type="entry name" value="UvrD-like_ATP-bd"/>
</dbReference>
<dbReference type="GO" id="GO:0016787">
    <property type="term" value="F:hydrolase activity"/>
    <property type="evidence" value="ECO:0007669"/>
    <property type="project" value="UniProtKB-UniRule"/>
</dbReference>
<comment type="caution">
    <text evidence="7">The sequence shown here is derived from an EMBL/GenBank/DDBJ whole genome shotgun (WGS) entry which is preliminary data.</text>
</comment>
<gene>
    <name evidence="7" type="ORF">COA71_00420</name>
</gene>
<dbReference type="InterPro" id="IPR027417">
    <property type="entry name" value="P-loop_NTPase"/>
</dbReference>
<organism evidence="7 8">
    <name type="scientific">SAR86 cluster bacterium</name>
    <dbReference type="NCBI Taxonomy" id="2030880"/>
    <lineage>
        <taxon>Bacteria</taxon>
        <taxon>Pseudomonadati</taxon>
        <taxon>Pseudomonadota</taxon>
        <taxon>Gammaproteobacteria</taxon>
        <taxon>SAR86 cluster</taxon>
    </lineage>
</organism>